<dbReference type="Pfam" id="PF03265">
    <property type="entry name" value="DNase_II"/>
    <property type="match status" value="1"/>
</dbReference>
<evidence type="ECO:0000256" key="2">
    <source>
        <dbReference type="ARBA" id="ARBA00007527"/>
    </source>
</evidence>
<reference evidence="6" key="1">
    <citation type="submission" date="2009-04" db="EMBL/GenBank/DDBJ databases">
        <title>Rana catesbeiana ESTs and full-length cDNAs.</title>
        <authorList>
            <person name="Helbing C.C."/>
            <person name="Veldhoen N."/>
            <person name="Leong J."/>
            <person name="Koop B.F."/>
        </authorList>
    </citation>
    <scope>NUCLEOTIDE SEQUENCE</scope>
    <source>
        <tissue evidence="6">Mixed tissue</tissue>
    </source>
</reference>
<evidence type="ECO:0000313" key="6">
    <source>
        <dbReference type="EMBL" id="ACO51826.1"/>
    </source>
</evidence>
<proteinExistence type="evidence at transcript level"/>
<dbReference type="GO" id="GO:0004531">
    <property type="term" value="F:deoxyribonuclease II activity"/>
    <property type="evidence" value="ECO:0007669"/>
    <property type="project" value="UniProtKB-EC"/>
</dbReference>
<sequence length="349" mass="40910">MSQVYLILLLSWSAFCLVTCEISCRNEAGEPIDWFVVYKLPKYRINETKGTGLEYLYLDSRSQGWQVSKFLINMTQSALGQVLQRLYTSYKNDSTAYMIYNDSPPRTSNFSTHYGHSKGTLFFDQHQGFWLIHSIPHFPPFPEDGFGYPDTGKLFGQTAICVTYKYFQFKQIATQLLYYNPNVYNCSIPDLYQEDLLDLCTICHGKRFPWVDETRIAVLRSAEGELFLNFAKSKYFVDDIFTAWMAQVLDSDLLTETWQPKGKELPSNCPLRWHVYTIRRIALPNLSFYSHNDHSKWCVSRAYNGSWICIGDLNRYPEQRWRSGGFICTQKELIFKAFWRMVAYYTECK</sequence>
<feature type="signal peptide" evidence="5">
    <location>
        <begin position="1"/>
        <end position="20"/>
    </location>
</feature>
<evidence type="ECO:0000256" key="4">
    <source>
        <dbReference type="ARBA" id="ARBA00022801"/>
    </source>
</evidence>
<dbReference type="GO" id="GO:0006309">
    <property type="term" value="P:apoptotic DNA fragmentation"/>
    <property type="evidence" value="ECO:0007669"/>
    <property type="project" value="TreeGrafter"/>
</dbReference>
<name>C1C4B6_AQUCT</name>
<dbReference type="CDD" id="cd09192">
    <property type="entry name" value="PLDc_DNaseII_beta_2"/>
    <property type="match status" value="1"/>
</dbReference>
<protein>
    <recommendedName>
        <fullName evidence="3">deoxyribonuclease II</fullName>
        <ecNumber evidence="3">3.1.22.1</ecNumber>
    </recommendedName>
</protein>
<keyword evidence="5" id="KW-0732">Signal</keyword>
<dbReference type="PANTHER" id="PTHR10858:SF2">
    <property type="entry name" value="DEOXYRIBONUCLEASE-2-BETA"/>
    <property type="match status" value="1"/>
</dbReference>
<accession>C1C4B6</accession>
<organism evidence="6">
    <name type="scientific">Aquarana catesbeiana</name>
    <name type="common">American bullfrog</name>
    <name type="synonym">Rana catesbeiana</name>
    <dbReference type="NCBI Taxonomy" id="8400"/>
    <lineage>
        <taxon>Eukaryota</taxon>
        <taxon>Metazoa</taxon>
        <taxon>Chordata</taxon>
        <taxon>Craniata</taxon>
        <taxon>Vertebrata</taxon>
        <taxon>Euteleostomi</taxon>
        <taxon>Amphibia</taxon>
        <taxon>Batrachia</taxon>
        <taxon>Anura</taxon>
        <taxon>Neobatrachia</taxon>
        <taxon>Ranoidea</taxon>
        <taxon>Ranidae</taxon>
        <taxon>Aquarana</taxon>
    </lineage>
</organism>
<keyword evidence="4" id="KW-0378">Hydrolase</keyword>
<evidence type="ECO:0000256" key="3">
    <source>
        <dbReference type="ARBA" id="ARBA00012036"/>
    </source>
</evidence>
<gene>
    <name evidence="6" type="primary">DNS2B</name>
</gene>
<dbReference type="EC" id="3.1.22.1" evidence="3"/>
<evidence type="ECO:0000256" key="1">
    <source>
        <dbReference type="ARBA" id="ARBA00000447"/>
    </source>
</evidence>
<dbReference type="EMBL" id="BT081695">
    <property type="protein sequence ID" value="ACO51826.1"/>
    <property type="molecule type" value="mRNA"/>
</dbReference>
<evidence type="ECO:0000256" key="5">
    <source>
        <dbReference type="SAM" id="SignalP"/>
    </source>
</evidence>
<feature type="chain" id="PRO_5002907863" description="deoxyribonuclease II" evidence="5">
    <location>
        <begin position="21"/>
        <end position="349"/>
    </location>
</feature>
<dbReference type="InterPro" id="IPR004947">
    <property type="entry name" value="DNase_II"/>
</dbReference>
<comment type="catalytic activity">
    <reaction evidence="1">
        <text>Endonucleolytic cleavage to nucleoside 3'-phosphates and 3'-phosphooligonucleotide end-products.</text>
        <dbReference type="EC" id="3.1.22.1"/>
    </reaction>
</comment>
<dbReference type="AlphaFoldDB" id="C1C4B6"/>
<comment type="similarity">
    <text evidence="2">Belongs to the DNase II family.</text>
</comment>
<dbReference type="PANTHER" id="PTHR10858">
    <property type="entry name" value="DEOXYRIBONUCLEASE II"/>
    <property type="match status" value="1"/>
</dbReference>